<comment type="subcellular location">
    <subcellularLocation>
        <location evidence="1">Cell membrane</location>
    </subcellularLocation>
</comment>
<dbReference type="PANTHER" id="PTHR43646:SF2">
    <property type="entry name" value="GLYCOSYLTRANSFERASE 2-LIKE DOMAIN-CONTAINING PROTEIN"/>
    <property type="match status" value="1"/>
</dbReference>
<dbReference type="PANTHER" id="PTHR43646">
    <property type="entry name" value="GLYCOSYLTRANSFERASE"/>
    <property type="match status" value="1"/>
</dbReference>
<keyword evidence="2" id="KW-1003">Cell membrane</keyword>
<dbReference type="GO" id="GO:0005886">
    <property type="term" value="C:plasma membrane"/>
    <property type="evidence" value="ECO:0007669"/>
    <property type="project" value="UniProtKB-SubCell"/>
</dbReference>
<dbReference type="Proteomes" id="UP000182944">
    <property type="component" value="Unassembled WGS sequence"/>
</dbReference>
<dbReference type="OrthoDB" id="9797391at2"/>
<evidence type="ECO:0000313" key="8">
    <source>
        <dbReference type="Proteomes" id="UP000182944"/>
    </source>
</evidence>
<evidence type="ECO:0000256" key="5">
    <source>
        <dbReference type="ARBA" id="ARBA00023136"/>
    </source>
</evidence>
<keyword evidence="8" id="KW-1185">Reference proteome</keyword>
<organism evidence="7 8">
    <name type="scientific">Paracoccus sanguinis</name>
    <dbReference type="NCBI Taxonomy" id="1545044"/>
    <lineage>
        <taxon>Bacteria</taxon>
        <taxon>Pseudomonadati</taxon>
        <taxon>Pseudomonadota</taxon>
        <taxon>Alphaproteobacteria</taxon>
        <taxon>Rhodobacterales</taxon>
        <taxon>Paracoccaceae</taxon>
        <taxon>Paracoccus</taxon>
    </lineage>
</organism>
<keyword evidence="3" id="KW-0328">Glycosyltransferase</keyword>
<evidence type="ECO:0000259" key="6">
    <source>
        <dbReference type="Pfam" id="PF00535"/>
    </source>
</evidence>
<dbReference type="GO" id="GO:0016757">
    <property type="term" value="F:glycosyltransferase activity"/>
    <property type="evidence" value="ECO:0007669"/>
    <property type="project" value="UniProtKB-KW"/>
</dbReference>
<reference evidence="8" key="1">
    <citation type="submission" date="2016-10" db="EMBL/GenBank/DDBJ databases">
        <authorList>
            <person name="Varghese N."/>
            <person name="Submissions S."/>
        </authorList>
    </citation>
    <scope>NUCLEOTIDE SEQUENCE [LARGE SCALE GENOMIC DNA]</scope>
    <source>
        <strain evidence="8">DSM 29303</strain>
    </source>
</reference>
<sequence length="278" mass="29271">MIPLSIIIPASNEAAYIDACLGALAAQDDAGAVQVIVVANGCTDATAARARAHAPRFAARGWGFRVEERAAGGKIGALNHGDGCAQHPARLYLDADIRMGQGLLAGLARALDDPRPRLAGGRLVVAPATSRLSRAYGRFWSRLPFMTEGVTAAGLFAVNGPGRARWGAFPEVISDDSFVRLQFAPDERLRVNIPYAWPLSEGFARLVRVRRRQDAGVAEIAARFPELMAQSGPVRPGRAQLARLAAADPVGFAAYSAVALAVRLGAARGGAAGWARGR</sequence>
<dbReference type="AlphaFoldDB" id="A0A1H2ZMI1"/>
<name>A0A1H2ZMI1_9RHOB</name>
<evidence type="ECO:0000256" key="3">
    <source>
        <dbReference type="ARBA" id="ARBA00022676"/>
    </source>
</evidence>
<dbReference type="Pfam" id="PF00535">
    <property type="entry name" value="Glycos_transf_2"/>
    <property type="match status" value="1"/>
</dbReference>
<feature type="domain" description="Glycosyltransferase 2-like" evidence="6">
    <location>
        <begin position="5"/>
        <end position="146"/>
    </location>
</feature>
<evidence type="ECO:0000256" key="4">
    <source>
        <dbReference type="ARBA" id="ARBA00022679"/>
    </source>
</evidence>
<dbReference type="RefSeq" id="WP_036733946.1">
    <property type="nucleotide sequence ID" value="NZ_FNNA01000003.1"/>
</dbReference>
<protein>
    <submittedName>
        <fullName evidence="7">Glycosyl transferase family 2</fullName>
    </submittedName>
</protein>
<proteinExistence type="predicted"/>
<dbReference type="Gene3D" id="3.90.550.10">
    <property type="entry name" value="Spore Coat Polysaccharide Biosynthesis Protein SpsA, Chain A"/>
    <property type="match status" value="1"/>
</dbReference>
<keyword evidence="5" id="KW-0472">Membrane</keyword>
<dbReference type="STRING" id="1545044.SAMN05444276_103145"/>
<dbReference type="EMBL" id="FNNA01000003">
    <property type="protein sequence ID" value="SDX18583.1"/>
    <property type="molecule type" value="Genomic_DNA"/>
</dbReference>
<evidence type="ECO:0000256" key="2">
    <source>
        <dbReference type="ARBA" id="ARBA00022475"/>
    </source>
</evidence>
<evidence type="ECO:0000256" key="1">
    <source>
        <dbReference type="ARBA" id="ARBA00004236"/>
    </source>
</evidence>
<keyword evidence="4 7" id="KW-0808">Transferase</keyword>
<dbReference type="InterPro" id="IPR029044">
    <property type="entry name" value="Nucleotide-diphossugar_trans"/>
</dbReference>
<dbReference type="SUPFAM" id="SSF53448">
    <property type="entry name" value="Nucleotide-diphospho-sugar transferases"/>
    <property type="match status" value="1"/>
</dbReference>
<accession>A0A1H2ZMI1</accession>
<dbReference type="InterPro" id="IPR001173">
    <property type="entry name" value="Glyco_trans_2-like"/>
</dbReference>
<gene>
    <name evidence="7" type="ORF">SAMN05444276_103145</name>
</gene>
<evidence type="ECO:0000313" key="7">
    <source>
        <dbReference type="EMBL" id="SDX18583.1"/>
    </source>
</evidence>